<comment type="caution">
    <text evidence="1">The sequence shown here is derived from an EMBL/GenBank/DDBJ whole genome shotgun (WGS) entry which is preliminary data.</text>
</comment>
<evidence type="ECO:0000313" key="1">
    <source>
        <dbReference type="EMBL" id="KTT19642.1"/>
    </source>
</evidence>
<protein>
    <submittedName>
        <fullName evidence="1">Uncharacterized protein</fullName>
    </submittedName>
</protein>
<proteinExistence type="predicted"/>
<sequence>MRANKKTIIHTQPGKAYEDMRLLQHHVTPDHTQEKNSTAYALALGINNGTTAAITATMVPFRIDLKELSLMLLPEPGVNDVVQLSLSP</sequence>
<evidence type="ECO:0000313" key="2">
    <source>
        <dbReference type="Proteomes" id="UP000071644"/>
    </source>
</evidence>
<dbReference type="EMBL" id="LDSN01000007">
    <property type="protein sequence ID" value="KTT19642.1"/>
    <property type="molecule type" value="Genomic_DNA"/>
</dbReference>
<accession>A0AAJ0LN11</accession>
<organism evidence="1 2">
    <name type="scientific">Pseudomonas parafulva</name>
    <dbReference type="NCBI Taxonomy" id="157782"/>
    <lineage>
        <taxon>Bacteria</taxon>
        <taxon>Pseudomonadati</taxon>
        <taxon>Pseudomonadota</taxon>
        <taxon>Gammaproteobacteria</taxon>
        <taxon>Pseudomonadales</taxon>
        <taxon>Pseudomonadaceae</taxon>
        <taxon>Pseudomonas</taxon>
    </lineage>
</organism>
<gene>
    <name evidence="1" type="ORF">NS96R_03145</name>
</gene>
<dbReference type="Proteomes" id="UP000071644">
    <property type="component" value="Unassembled WGS sequence"/>
</dbReference>
<dbReference type="AlphaFoldDB" id="A0AAJ0LN11"/>
<reference evidence="1 2" key="1">
    <citation type="journal article" date="2016" name="Front. Microbiol.">
        <title>Genomic Resource of Rice Seed Associated Bacteria.</title>
        <authorList>
            <person name="Midha S."/>
            <person name="Bansal K."/>
            <person name="Sharma S."/>
            <person name="Kumar N."/>
            <person name="Patil P.P."/>
            <person name="Chaudhry V."/>
            <person name="Patil P.B."/>
        </authorList>
    </citation>
    <scope>NUCLEOTIDE SEQUENCE [LARGE SCALE GENOMIC DNA]</scope>
    <source>
        <strain evidence="1 2">NS96</strain>
    </source>
</reference>
<name>A0AAJ0LN11_9PSED</name>